<keyword evidence="2" id="KW-1185">Reference proteome</keyword>
<accession>A0A0V1H376</accession>
<organism evidence="1 2">
    <name type="scientific">Trichinella pseudospiralis</name>
    <name type="common">Parasitic roundworm</name>
    <dbReference type="NCBI Taxonomy" id="6337"/>
    <lineage>
        <taxon>Eukaryota</taxon>
        <taxon>Metazoa</taxon>
        <taxon>Ecdysozoa</taxon>
        <taxon>Nematoda</taxon>
        <taxon>Enoplea</taxon>
        <taxon>Dorylaimia</taxon>
        <taxon>Trichinellida</taxon>
        <taxon>Trichinellidae</taxon>
        <taxon>Trichinella</taxon>
    </lineage>
</organism>
<proteinExistence type="predicted"/>
<sequence length="76" mass="8821">MEEFQGPPLPKSVSRVDSDDLLSEQGEWFPRKRLLLLLRCRSTHNPSKDGLNRYRIIWTASPHALTKHLEIPGAWK</sequence>
<dbReference type="AlphaFoldDB" id="A0A0V1H376"/>
<dbReference type="Proteomes" id="UP000054805">
    <property type="component" value="Unassembled WGS sequence"/>
</dbReference>
<dbReference type="EMBL" id="JYDS01000477">
    <property type="protein sequence ID" value="KRZ04988.1"/>
    <property type="molecule type" value="Genomic_DNA"/>
</dbReference>
<protein>
    <submittedName>
        <fullName evidence="1">Uncharacterized protein</fullName>
    </submittedName>
</protein>
<comment type="caution">
    <text evidence="1">The sequence shown here is derived from an EMBL/GenBank/DDBJ whole genome shotgun (WGS) entry which is preliminary data.</text>
</comment>
<evidence type="ECO:0000313" key="1">
    <source>
        <dbReference type="EMBL" id="KRZ04988.1"/>
    </source>
</evidence>
<reference evidence="1 2" key="1">
    <citation type="submission" date="2015-01" db="EMBL/GenBank/DDBJ databases">
        <title>Evolution of Trichinella species and genotypes.</title>
        <authorList>
            <person name="Korhonen P.K."/>
            <person name="Edoardo P."/>
            <person name="Giuseppe L.R."/>
            <person name="Gasser R.B."/>
        </authorList>
    </citation>
    <scope>NUCLEOTIDE SEQUENCE [LARGE SCALE GENOMIC DNA]</scope>
    <source>
        <strain evidence="1">ISS588</strain>
    </source>
</reference>
<name>A0A0V1H376_TRIPS</name>
<gene>
    <name evidence="1" type="ORF">T4B_808</name>
</gene>
<evidence type="ECO:0000313" key="2">
    <source>
        <dbReference type="Proteomes" id="UP000054805"/>
    </source>
</evidence>